<name>A0A8H4B3Z3_GIGMA</name>
<accession>A0A8H4B3Z3</accession>
<dbReference type="OrthoDB" id="2475505at2759"/>
<protein>
    <submittedName>
        <fullName evidence="2">Uncharacterized protein</fullName>
    </submittedName>
</protein>
<feature type="region of interest" description="Disordered" evidence="1">
    <location>
        <begin position="89"/>
        <end position="113"/>
    </location>
</feature>
<proteinExistence type="predicted"/>
<dbReference type="Proteomes" id="UP000439903">
    <property type="component" value="Unassembled WGS sequence"/>
</dbReference>
<comment type="caution">
    <text evidence="2">The sequence shown here is derived from an EMBL/GenBank/DDBJ whole genome shotgun (WGS) entry which is preliminary data.</text>
</comment>
<evidence type="ECO:0000313" key="2">
    <source>
        <dbReference type="EMBL" id="KAF0557671.1"/>
    </source>
</evidence>
<dbReference type="AlphaFoldDB" id="A0A8H4B3Z3"/>
<gene>
    <name evidence="2" type="ORF">F8M41_012804</name>
</gene>
<reference evidence="2 3" key="1">
    <citation type="journal article" date="2019" name="Environ. Microbiol.">
        <title>At the nexus of three kingdoms: the genome of the mycorrhizal fungus Gigaspora margarita provides insights into plant, endobacterial and fungal interactions.</title>
        <authorList>
            <person name="Venice F."/>
            <person name="Ghignone S."/>
            <person name="Salvioli di Fossalunga A."/>
            <person name="Amselem J."/>
            <person name="Novero M."/>
            <person name="Xianan X."/>
            <person name="Sedzielewska Toro K."/>
            <person name="Morin E."/>
            <person name="Lipzen A."/>
            <person name="Grigoriev I.V."/>
            <person name="Henrissat B."/>
            <person name="Martin F.M."/>
            <person name="Bonfante P."/>
        </authorList>
    </citation>
    <scope>NUCLEOTIDE SEQUENCE [LARGE SCALE GENOMIC DNA]</scope>
    <source>
        <strain evidence="2 3">BEG34</strain>
    </source>
</reference>
<keyword evidence="3" id="KW-1185">Reference proteome</keyword>
<evidence type="ECO:0000256" key="1">
    <source>
        <dbReference type="SAM" id="MobiDB-lite"/>
    </source>
</evidence>
<dbReference type="EMBL" id="WTPW01000027">
    <property type="protein sequence ID" value="KAF0557671.1"/>
    <property type="molecule type" value="Genomic_DNA"/>
</dbReference>
<evidence type="ECO:0000313" key="3">
    <source>
        <dbReference type="Proteomes" id="UP000439903"/>
    </source>
</evidence>
<organism evidence="2 3">
    <name type="scientific">Gigaspora margarita</name>
    <dbReference type="NCBI Taxonomy" id="4874"/>
    <lineage>
        <taxon>Eukaryota</taxon>
        <taxon>Fungi</taxon>
        <taxon>Fungi incertae sedis</taxon>
        <taxon>Mucoromycota</taxon>
        <taxon>Glomeromycotina</taxon>
        <taxon>Glomeromycetes</taxon>
        <taxon>Diversisporales</taxon>
        <taxon>Gigasporaceae</taxon>
        <taxon>Gigaspora</taxon>
    </lineage>
</organism>
<sequence length="147" mass="16601">MFLSFPNSSPLLTYTATIVSDSYIPDNQGGQESFALARSIEEKYAIITSQISQKRLKINQYEPINNKYSSDKVTFYNFVDFISQIQKETPTPKTTYGEPSSSTTNCNSISQNTNQKIPSYATRIKDEDDILISNDNSNELLHVQPKV</sequence>